<evidence type="ECO:0000256" key="1">
    <source>
        <dbReference type="HAMAP-Rule" id="MF_02216"/>
    </source>
</evidence>
<dbReference type="GO" id="GO:0005829">
    <property type="term" value="C:cytosol"/>
    <property type="evidence" value="ECO:0007669"/>
    <property type="project" value="TreeGrafter"/>
</dbReference>
<comment type="function">
    <text evidence="1">Required for efficient ubiquinone (coenzyme Q) biosynthesis. UbiK is probably an accessory factor of Ubi enzymes and facilitates ubiquinone biosynthesis by acting as an assembly factor, a targeting factor, or both.</text>
</comment>
<evidence type="ECO:0000256" key="2">
    <source>
        <dbReference type="SAM" id="MobiDB-lite"/>
    </source>
</evidence>
<dbReference type="HAMAP" id="MF_02216">
    <property type="entry name" value="UbiK"/>
    <property type="match status" value="1"/>
</dbReference>
<dbReference type="AlphaFoldDB" id="A0A1H4DJH3"/>
<dbReference type="PANTHER" id="PTHR38040:SF1">
    <property type="entry name" value="UBIQUINONE BIOSYNTHESIS ACCESSORY FACTOR UBIK"/>
    <property type="match status" value="1"/>
</dbReference>
<keyword evidence="1" id="KW-0831">Ubiquinone biosynthesis</keyword>
<dbReference type="Pfam" id="PF04380">
    <property type="entry name" value="BMFP"/>
    <property type="match status" value="1"/>
</dbReference>
<comment type="subcellular location">
    <subcellularLocation>
        <location evidence="1">Cytoplasm</location>
    </subcellularLocation>
</comment>
<feature type="region of interest" description="Disordered" evidence="2">
    <location>
        <begin position="76"/>
        <end position="95"/>
    </location>
</feature>
<dbReference type="InterPro" id="IPR007475">
    <property type="entry name" value="UbiK"/>
</dbReference>
<comment type="pathway">
    <text evidence="1">Cofactor biosynthesis; ubiquinone biosynthesis.</text>
</comment>
<dbReference type="STRING" id="1122198.SAMN02745729_106119"/>
<dbReference type="UniPathway" id="UPA00232"/>
<dbReference type="RefSeq" id="WP_091826125.1">
    <property type="nucleotide sequence ID" value="NZ_FNRJ01000006.1"/>
</dbReference>
<sequence length="95" mass="10617">MIHQKLIDSLSGQFSQLLAGRPDLPGQQELQSQVRSMLQGTFAKLDLVTRDEFEAQQAVLMRTRDKLEQLEQRLAALEPSVENPAPAATDNDTQL</sequence>
<dbReference type="OrthoDB" id="5297354at2"/>
<dbReference type="PANTHER" id="PTHR38040">
    <property type="entry name" value="UBIQUINONE BIOSYNTHESIS ACCESSORY FACTOR UBIK"/>
    <property type="match status" value="1"/>
</dbReference>
<organism evidence="3 4">
    <name type="scientific">Marinobacterium iners DSM 11526</name>
    <dbReference type="NCBI Taxonomy" id="1122198"/>
    <lineage>
        <taxon>Bacteria</taxon>
        <taxon>Pseudomonadati</taxon>
        <taxon>Pseudomonadota</taxon>
        <taxon>Gammaproteobacteria</taxon>
        <taxon>Oceanospirillales</taxon>
        <taxon>Oceanospirillaceae</taxon>
        <taxon>Marinobacterium</taxon>
    </lineage>
</organism>
<keyword evidence="4" id="KW-1185">Reference proteome</keyword>
<protein>
    <recommendedName>
        <fullName evidence="1">Ubiquinone biosynthesis accessory factor UbiK</fullName>
    </recommendedName>
</protein>
<gene>
    <name evidence="1" type="primary">ubiK</name>
    <name evidence="3" type="ORF">SAMN02745729_106119</name>
</gene>
<reference evidence="4" key="1">
    <citation type="submission" date="2016-10" db="EMBL/GenBank/DDBJ databases">
        <authorList>
            <person name="Varghese N."/>
            <person name="Submissions S."/>
        </authorList>
    </citation>
    <scope>NUCLEOTIDE SEQUENCE [LARGE SCALE GENOMIC DNA]</scope>
    <source>
        <strain evidence="4">DSM 11526</strain>
    </source>
</reference>
<proteinExistence type="inferred from homology"/>
<name>A0A1H4DJH3_9GAMM</name>
<keyword evidence="1" id="KW-0963">Cytoplasm</keyword>
<comment type="similarity">
    <text evidence="1">Belongs to the UbiK family.</text>
</comment>
<evidence type="ECO:0000313" key="3">
    <source>
        <dbReference type="EMBL" id="SEA72580.1"/>
    </source>
</evidence>
<evidence type="ECO:0000313" key="4">
    <source>
        <dbReference type="Proteomes" id="UP000242469"/>
    </source>
</evidence>
<dbReference type="EMBL" id="FNRJ01000006">
    <property type="protein sequence ID" value="SEA72580.1"/>
    <property type="molecule type" value="Genomic_DNA"/>
</dbReference>
<dbReference type="Proteomes" id="UP000242469">
    <property type="component" value="Unassembled WGS sequence"/>
</dbReference>
<dbReference type="GO" id="GO:0006744">
    <property type="term" value="P:ubiquinone biosynthetic process"/>
    <property type="evidence" value="ECO:0007669"/>
    <property type="project" value="UniProtKB-UniRule"/>
</dbReference>
<accession>A0A1H4DJH3</accession>